<organism evidence="13 14">
    <name type="scientific">Rhynchospora pubera</name>
    <dbReference type="NCBI Taxonomy" id="906938"/>
    <lineage>
        <taxon>Eukaryota</taxon>
        <taxon>Viridiplantae</taxon>
        <taxon>Streptophyta</taxon>
        <taxon>Embryophyta</taxon>
        <taxon>Tracheophyta</taxon>
        <taxon>Spermatophyta</taxon>
        <taxon>Magnoliopsida</taxon>
        <taxon>Liliopsida</taxon>
        <taxon>Poales</taxon>
        <taxon>Cyperaceae</taxon>
        <taxon>Cyperoideae</taxon>
        <taxon>Rhynchosporeae</taxon>
        <taxon>Rhynchospora</taxon>
    </lineage>
</organism>
<dbReference type="GO" id="GO:0003677">
    <property type="term" value="F:DNA binding"/>
    <property type="evidence" value="ECO:0007669"/>
    <property type="project" value="UniProtKB-KW"/>
</dbReference>
<comment type="subcellular location">
    <subcellularLocation>
        <location evidence="1">Nucleus</location>
    </subcellularLocation>
</comment>
<evidence type="ECO:0000256" key="1">
    <source>
        <dbReference type="ARBA" id="ARBA00004123"/>
    </source>
</evidence>
<sequence>MSCSIPEKILIVDTVLSVAPSFLRRPPNSVASDIRHLCVSQPSRAARVRPPSRGLLLKKIKATYYCHFLLFLGYKDLTNSRGTSHNSGCYFCRLQDMVDTRAAKRKFEVEAEPDERDISDDDMRPGLELETPEEIQRIIIDAYGPQQAKTPSPQKTSKKRKRKGPREDNHTSEVWAHFTRGPKDDGGSLDASCNYCGKKYKQGNQRSTSSLWHHFERGCDKVPRSKRVKPDAKQRLLQAGKATAAGPNPAVWKFDQARSRKNFGKMVIAHDYPFNCATHHYLKVFVSELQPLFKMVSKTTVRADCLSIYEEEKVALYEFFSKLDCRFSFTSDLWTSKGRDKGFMALTCHYIDDAWKLRKRLIGFITLPSPHTGKHIAQAIHDSLVLWNLDKKAFSLVLDNSSANDASITELFNTTSIQKNLPVSGTIFHQRCACHILNLIVQDGLSVLCDEIENVRETMKYICHSQARMEKFSLAVRQVGAPNKKPAWDVQTRWNSTYLMLELALELREAINRYATLDKSYTSKPSEQEWEKVKALVQCLKPFYDAALKLSGIKYPTLNLFFPEFCEVYLSIKKMSSSPQPFVVQMSLEMFSKWDKYWKDGNIILAIACMLDPRCKLTVVEYYMEQMYPEDCATYMNNMKNCMNELFKDYVQAHSKLVQNQADSSTQQLSTPAALSDTRAGLRDVIRAKKNAGLKSEVEEYFTEPLDEASLDDHFDILAWWKLKAPKYPVLARLTRDILAVPISTVASESTFNTSGRTLNPGKSSLNDESMEALVCAQDWLKAAVIENGGELGDPLWPVDDGVGADGSATLC</sequence>
<evidence type="ECO:0000259" key="12">
    <source>
        <dbReference type="PROSITE" id="PS50808"/>
    </source>
</evidence>
<dbReference type="GO" id="GO:0009791">
    <property type="term" value="P:post-embryonic development"/>
    <property type="evidence" value="ECO:0007669"/>
    <property type="project" value="UniProtKB-ARBA"/>
</dbReference>
<dbReference type="InterPro" id="IPR012337">
    <property type="entry name" value="RNaseH-like_sf"/>
</dbReference>
<dbReference type="GO" id="GO:0008270">
    <property type="term" value="F:zinc ion binding"/>
    <property type="evidence" value="ECO:0007669"/>
    <property type="project" value="UniProtKB-KW"/>
</dbReference>
<accession>A0AAV8DPY7</accession>
<protein>
    <submittedName>
        <fullName evidence="13">Zinc finger BED domain-containing protein DAYSLEEPER</fullName>
    </submittedName>
</protein>
<keyword evidence="5" id="KW-0862">Zinc</keyword>
<evidence type="ECO:0000256" key="10">
    <source>
        <dbReference type="PROSITE-ProRule" id="PRU00027"/>
    </source>
</evidence>
<dbReference type="AlphaFoldDB" id="A0AAV8DPY7"/>
<dbReference type="PANTHER" id="PTHR46481:SF10">
    <property type="entry name" value="ZINC FINGER BED DOMAIN-CONTAINING PROTEIN 39"/>
    <property type="match status" value="1"/>
</dbReference>
<evidence type="ECO:0000256" key="7">
    <source>
        <dbReference type="ARBA" id="ARBA00023125"/>
    </source>
</evidence>
<keyword evidence="9" id="KW-0539">Nucleus</keyword>
<keyword evidence="6" id="KW-0805">Transcription regulation</keyword>
<dbReference type="SUPFAM" id="SSF53098">
    <property type="entry name" value="Ribonuclease H-like"/>
    <property type="match status" value="1"/>
</dbReference>
<evidence type="ECO:0000313" key="13">
    <source>
        <dbReference type="EMBL" id="KAJ4769134.1"/>
    </source>
</evidence>
<keyword evidence="3" id="KW-0479">Metal-binding</keyword>
<keyword evidence="4 10" id="KW-0863">Zinc-finger</keyword>
<dbReference type="InterPro" id="IPR008906">
    <property type="entry name" value="HATC_C_dom"/>
</dbReference>
<evidence type="ECO:0000256" key="8">
    <source>
        <dbReference type="ARBA" id="ARBA00023163"/>
    </source>
</evidence>
<keyword evidence="7" id="KW-0238">DNA-binding</keyword>
<gene>
    <name evidence="13" type="ORF">LUZ62_053391</name>
</gene>
<comment type="caution">
    <text evidence="13">The sequence shown here is derived from an EMBL/GenBank/DDBJ whole genome shotgun (WGS) entry which is preliminary data.</text>
</comment>
<evidence type="ECO:0000256" key="3">
    <source>
        <dbReference type="ARBA" id="ARBA00022723"/>
    </source>
</evidence>
<dbReference type="InterPro" id="IPR025525">
    <property type="entry name" value="hAT-like_transposase_RNase-H"/>
</dbReference>
<dbReference type="GO" id="GO:0005634">
    <property type="term" value="C:nucleus"/>
    <property type="evidence" value="ECO:0007669"/>
    <property type="project" value="UniProtKB-SubCell"/>
</dbReference>
<evidence type="ECO:0000256" key="6">
    <source>
        <dbReference type="ARBA" id="ARBA00023015"/>
    </source>
</evidence>
<evidence type="ECO:0000256" key="9">
    <source>
        <dbReference type="ARBA" id="ARBA00023242"/>
    </source>
</evidence>
<dbReference type="SMART" id="SM00614">
    <property type="entry name" value="ZnF_BED"/>
    <property type="match status" value="1"/>
</dbReference>
<dbReference type="InterPro" id="IPR036236">
    <property type="entry name" value="Znf_C2H2_sf"/>
</dbReference>
<comment type="subunit">
    <text evidence="2">Homodimer.</text>
</comment>
<dbReference type="InterPro" id="IPR052035">
    <property type="entry name" value="ZnF_BED_domain_contain"/>
</dbReference>
<feature type="domain" description="BED-type" evidence="12">
    <location>
        <begin position="169"/>
        <end position="226"/>
    </location>
</feature>
<dbReference type="GO" id="GO:0046983">
    <property type="term" value="F:protein dimerization activity"/>
    <property type="evidence" value="ECO:0007669"/>
    <property type="project" value="InterPro"/>
</dbReference>
<keyword evidence="8" id="KW-0804">Transcription</keyword>
<dbReference type="EMBL" id="JAMFTS010000003">
    <property type="protein sequence ID" value="KAJ4769134.1"/>
    <property type="molecule type" value="Genomic_DNA"/>
</dbReference>
<feature type="region of interest" description="Disordered" evidence="11">
    <location>
        <begin position="142"/>
        <end position="183"/>
    </location>
</feature>
<dbReference type="Pfam" id="PF02892">
    <property type="entry name" value="zf-BED"/>
    <property type="match status" value="1"/>
</dbReference>
<evidence type="ECO:0000256" key="2">
    <source>
        <dbReference type="ARBA" id="ARBA00011738"/>
    </source>
</evidence>
<dbReference type="PROSITE" id="PS50808">
    <property type="entry name" value="ZF_BED"/>
    <property type="match status" value="1"/>
</dbReference>
<dbReference type="Pfam" id="PF05699">
    <property type="entry name" value="Dimer_Tnp_hAT"/>
    <property type="match status" value="1"/>
</dbReference>
<evidence type="ECO:0000256" key="5">
    <source>
        <dbReference type="ARBA" id="ARBA00022833"/>
    </source>
</evidence>
<dbReference type="Pfam" id="PF14372">
    <property type="entry name" value="hAT-like_RNase-H"/>
    <property type="match status" value="1"/>
</dbReference>
<evidence type="ECO:0000256" key="4">
    <source>
        <dbReference type="ARBA" id="ARBA00022771"/>
    </source>
</evidence>
<name>A0AAV8DPY7_9POAL</name>
<evidence type="ECO:0000256" key="11">
    <source>
        <dbReference type="SAM" id="MobiDB-lite"/>
    </source>
</evidence>
<dbReference type="SUPFAM" id="SSF57667">
    <property type="entry name" value="beta-beta-alpha zinc fingers"/>
    <property type="match status" value="1"/>
</dbReference>
<dbReference type="InterPro" id="IPR003656">
    <property type="entry name" value="Znf_BED"/>
</dbReference>
<reference evidence="13" key="1">
    <citation type="submission" date="2022-08" db="EMBL/GenBank/DDBJ databases">
        <authorList>
            <person name="Marques A."/>
        </authorList>
    </citation>
    <scope>NUCLEOTIDE SEQUENCE</scope>
    <source>
        <strain evidence="13">RhyPub2mFocal</strain>
        <tissue evidence="13">Leaves</tissue>
    </source>
</reference>
<proteinExistence type="predicted"/>
<dbReference type="PANTHER" id="PTHR46481">
    <property type="entry name" value="ZINC FINGER BED DOMAIN-CONTAINING PROTEIN 4"/>
    <property type="match status" value="1"/>
</dbReference>
<evidence type="ECO:0000313" key="14">
    <source>
        <dbReference type="Proteomes" id="UP001140206"/>
    </source>
</evidence>
<dbReference type="Proteomes" id="UP001140206">
    <property type="component" value="Chromosome 3"/>
</dbReference>
<keyword evidence="14" id="KW-1185">Reference proteome</keyword>